<protein>
    <submittedName>
        <fullName evidence="4">Glycosyltransferase involved in cell wall biosynthesis</fullName>
    </submittedName>
</protein>
<dbReference type="SUPFAM" id="SSF53756">
    <property type="entry name" value="UDP-Glycosyltransferase/glycogen phosphorylase"/>
    <property type="match status" value="2"/>
</dbReference>
<dbReference type="CDD" id="cd03801">
    <property type="entry name" value="GT4_PimA-like"/>
    <property type="match status" value="1"/>
</dbReference>
<dbReference type="InterPro" id="IPR028098">
    <property type="entry name" value="Glyco_trans_4-like_N"/>
</dbReference>
<proteinExistence type="predicted"/>
<keyword evidence="5" id="KW-1185">Reference proteome</keyword>
<gene>
    <name evidence="4" type="ORF">M2272_003439</name>
</gene>
<evidence type="ECO:0000256" key="2">
    <source>
        <dbReference type="ARBA" id="ARBA00022679"/>
    </source>
</evidence>
<evidence type="ECO:0000256" key="1">
    <source>
        <dbReference type="ARBA" id="ARBA00022676"/>
    </source>
</evidence>
<keyword evidence="1" id="KW-0328">Glycosyltransferase</keyword>
<keyword evidence="2" id="KW-0808">Transferase</keyword>
<feature type="domain" description="Glycosyltransferase subfamily 4-like N-terminal" evidence="3">
    <location>
        <begin position="29"/>
        <end position="188"/>
    </location>
</feature>
<accession>A0ABT6L2F9</accession>
<name>A0ABT6L2F9_9MYCO</name>
<sequence>MHRTSRRVDSTGQSKPWTVAHVIHSLGAGGAETVLVDLARAAQAVGMRLVVIGLSDAFDGADVDRRVVPQLQACGATVYELKARRYDPTLTFAVARILRRESVDVVHTHLKHADLIGGVAARMAGLRSVSTLHVIDTPTSWAHRLRLGLAMRARHLASAVIALSSEQLRWYRELAGTDDRVVLLPNGVVEPQLTSDRSAVRAEIGVPDGAVLAVCVSLMRPEKGHADLLEAVRLLPAELPLVVALAGDGPLSDGIGATVESDPVLRERVRVLGFRADVADLLAASDFVVQPSLADALPTALISALAAARPIVATRVGGIPDIVHDEYGILVAPADPAALSAGISEMAATVKASGQRLAAMSKAARRRYEERFSADSWVAGLQALYQRVTDGQVGAGGRRVAMVEFPPSGGLFQFSLQLGEALARAGDDVELITGPRPELRSREPRCRVRSLLPTWHPAAGANAPEWWRRPRRAVRAVQHTAAWLVLIGYLWITRPDVVLWSEWRFPTDGWGVHAVRKLLPHTVLALVAHEPRVLVEQPGSDGVYKTDRATNGALELAYGDLDVAFVLGDAAKEVLTSTWPMVAAVHVIPHGDEGIFAREAVDGPDTAAPVALCFGTITAYKGIDTLLEAWPKVRAQVPDARLVIAGALSADVDGKALRAQAARLTGVEMNIGYVAVGDVAQYFARARCVVLPYLRSSQSGVAHLAHTLGRPVVATRVGDIPGVVRDQESGLLVEPADPDALALAVIDLLTDPGKASRLGETGARQLAAGASWDLVAERLKQGLVAVTGAR</sequence>
<dbReference type="PANTHER" id="PTHR12526:SF636">
    <property type="entry name" value="BLL3647 PROTEIN"/>
    <property type="match status" value="1"/>
</dbReference>
<evidence type="ECO:0000313" key="4">
    <source>
        <dbReference type="EMBL" id="MDH6196786.1"/>
    </source>
</evidence>
<organism evidence="4 5">
    <name type="scientific">Mycolicibacterium frederiksbergense</name>
    <dbReference type="NCBI Taxonomy" id="117567"/>
    <lineage>
        <taxon>Bacteria</taxon>
        <taxon>Bacillati</taxon>
        <taxon>Actinomycetota</taxon>
        <taxon>Actinomycetes</taxon>
        <taxon>Mycobacteriales</taxon>
        <taxon>Mycobacteriaceae</taxon>
        <taxon>Mycolicibacterium</taxon>
    </lineage>
</organism>
<dbReference type="EMBL" id="JARXVE010000005">
    <property type="protein sequence ID" value="MDH6196786.1"/>
    <property type="molecule type" value="Genomic_DNA"/>
</dbReference>
<reference evidence="4 5" key="1">
    <citation type="submission" date="2023-04" db="EMBL/GenBank/DDBJ databases">
        <title>Forest soil microbial communities from Buena Vista Peninsula, Colon Province, Panama.</title>
        <authorList>
            <person name="Bouskill N."/>
        </authorList>
    </citation>
    <scope>NUCLEOTIDE SEQUENCE [LARGE SCALE GENOMIC DNA]</scope>
    <source>
        <strain evidence="4 5">AC80</strain>
    </source>
</reference>
<dbReference type="Pfam" id="PF13439">
    <property type="entry name" value="Glyco_transf_4"/>
    <property type="match status" value="1"/>
</dbReference>
<evidence type="ECO:0000313" key="5">
    <source>
        <dbReference type="Proteomes" id="UP001160130"/>
    </source>
</evidence>
<dbReference type="PANTHER" id="PTHR12526">
    <property type="entry name" value="GLYCOSYLTRANSFERASE"/>
    <property type="match status" value="1"/>
</dbReference>
<comment type="caution">
    <text evidence="4">The sequence shown here is derived from an EMBL/GenBank/DDBJ whole genome shotgun (WGS) entry which is preliminary data.</text>
</comment>
<dbReference type="Proteomes" id="UP001160130">
    <property type="component" value="Unassembled WGS sequence"/>
</dbReference>
<dbReference type="Gene3D" id="3.40.50.2000">
    <property type="entry name" value="Glycogen Phosphorylase B"/>
    <property type="match status" value="4"/>
</dbReference>
<dbReference type="Pfam" id="PF13692">
    <property type="entry name" value="Glyco_trans_1_4"/>
    <property type="match status" value="2"/>
</dbReference>
<evidence type="ECO:0000259" key="3">
    <source>
        <dbReference type="Pfam" id="PF13439"/>
    </source>
</evidence>